<dbReference type="PROSITE" id="PS50975">
    <property type="entry name" value="ATP_GRASP"/>
    <property type="match status" value="1"/>
</dbReference>
<dbReference type="UniPathway" id="UPA00074">
    <property type="reaction ID" value="UER00125"/>
</dbReference>
<evidence type="ECO:0000256" key="10">
    <source>
        <dbReference type="HAMAP-Rule" id="MF_00138"/>
    </source>
</evidence>
<dbReference type="GO" id="GO:0006189">
    <property type="term" value="P:'de novo' IMP biosynthetic process"/>
    <property type="evidence" value="ECO:0007669"/>
    <property type="project" value="UniProtKB-UniRule"/>
</dbReference>
<dbReference type="FunFam" id="3.90.600.10:FF:000001">
    <property type="entry name" value="Trifunctional purine biosynthetic protein adenosine-3"/>
    <property type="match status" value="1"/>
</dbReference>
<dbReference type="NCBIfam" id="TIGR00877">
    <property type="entry name" value="purD"/>
    <property type="match status" value="1"/>
</dbReference>
<comment type="pathway">
    <text evidence="1 10">Purine metabolism; IMP biosynthesis via de novo pathway; N(1)-(5-phospho-D-ribosyl)glycinamide from 5-phospho-alpha-D-ribose 1-diphosphate: step 2/2.</text>
</comment>
<dbReference type="InterPro" id="IPR020561">
    <property type="entry name" value="PRibGlycinamid_synth_ATP-grasp"/>
</dbReference>
<dbReference type="InterPro" id="IPR020562">
    <property type="entry name" value="PRibGlycinamide_synth_N"/>
</dbReference>
<dbReference type="Pfam" id="PF02843">
    <property type="entry name" value="GARS_C"/>
    <property type="match status" value="1"/>
</dbReference>
<dbReference type="SUPFAM" id="SSF56059">
    <property type="entry name" value="Glutathione synthetase ATP-binding domain-like"/>
    <property type="match status" value="1"/>
</dbReference>
<keyword evidence="5 10" id="KW-0658">Purine biosynthesis</keyword>
<dbReference type="InterPro" id="IPR011054">
    <property type="entry name" value="Rudment_hybrid_motif"/>
</dbReference>
<dbReference type="InterPro" id="IPR000115">
    <property type="entry name" value="PRibGlycinamide_synth"/>
</dbReference>
<reference evidence="13" key="1">
    <citation type="journal article" date="2014" name="Genome Biol. Evol.">
        <title>Pangenome evidence for extensive interdomain horizontal transfer affecting lineage core and shell genes in uncultured planktonic thaumarchaeota and euryarchaeota.</title>
        <authorList>
            <person name="Deschamps P."/>
            <person name="Zivanovic Y."/>
            <person name="Moreira D."/>
            <person name="Rodriguez-Valera F."/>
            <person name="Lopez-Garcia P."/>
        </authorList>
    </citation>
    <scope>NUCLEOTIDE SEQUENCE</scope>
</reference>
<dbReference type="PANTHER" id="PTHR43472:SF1">
    <property type="entry name" value="PHOSPHORIBOSYLAMINE--GLYCINE LIGASE, CHLOROPLASTIC"/>
    <property type="match status" value="1"/>
</dbReference>
<evidence type="ECO:0000256" key="8">
    <source>
        <dbReference type="ARBA" id="ARBA00042242"/>
    </source>
</evidence>
<dbReference type="GO" id="GO:0046872">
    <property type="term" value="F:metal ion binding"/>
    <property type="evidence" value="ECO:0007669"/>
    <property type="project" value="InterPro"/>
</dbReference>
<evidence type="ECO:0000256" key="6">
    <source>
        <dbReference type="ARBA" id="ARBA00022840"/>
    </source>
</evidence>
<feature type="domain" description="ATP-grasp" evidence="12">
    <location>
        <begin position="104"/>
        <end position="310"/>
    </location>
</feature>
<keyword evidence="4 11" id="KW-0547">Nucleotide-binding</keyword>
<evidence type="ECO:0000313" key="13">
    <source>
        <dbReference type="EMBL" id="AIE91936.1"/>
    </source>
</evidence>
<dbReference type="GO" id="GO:0004637">
    <property type="term" value="F:phosphoribosylamine-glycine ligase activity"/>
    <property type="evidence" value="ECO:0007669"/>
    <property type="project" value="UniProtKB-UniRule"/>
</dbReference>
<evidence type="ECO:0000256" key="9">
    <source>
        <dbReference type="ARBA" id="ARBA00042864"/>
    </source>
</evidence>
<dbReference type="Gene3D" id="3.30.1490.20">
    <property type="entry name" value="ATP-grasp fold, A domain"/>
    <property type="match status" value="1"/>
</dbReference>
<dbReference type="HAMAP" id="MF_00138">
    <property type="entry name" value="GARS"/>
    <property type="match status" value="1"/>
</dbReference>
<protein>
    <recommendedName>
        <fullName evidence="2 10">Phosphoribosylamine--glycine ligase</fullName>
        <ecNumber evidence="2 10">6.3.4.13</ecNumber>
    </recommendedName>
    <alternativeName>
        <fullName evidence="10">GARS</fullName>
    </alternativeName>
    <alternativeName>
        <fullName evidence="8 10">Glycinamide ribonucleotide synthetase</fullName>
    </alternativeName>
    <alternativeName>
        <fullName evidence="9 10">Phosphoribosylglycinamide synthetase</fullName>
    </alternativeName>
</protein>
<dbReference type="Gene3D" id="3.40.50.20">
    <property type="match status" value="1"/>
</dbReference>
<accession>A0A075FR41</accession>
<gene>
    <name evidence="10 13" type="primary">purD</name>
</gene>
<dbReference type="InterPro" id="IPR037123">
    <property type="entry name" value="PRibGlycinamide_synth_C_sf"/>
</dbReference>
<dbReference type="InterPro" id="IPR011761">
    <property type="entry name" value="ATP-grasp"/>
</dbReference>
<dbReference type="GO" id="GO:0005524">
    <property type="term" value="F:ATP binding"/>
    <property type="evidence" value="ECO:0007669"/>
    <property type="project" value="UniProtKB-UniRule"/>
</dbReference>
<organism evidence="13">
    <name type="scientific">uncultured marine thaumarchaeote AD1000_18_B11</name>
    <dbReference type="NCBI Taxonomy" id="1455896"/>
    <lineage>
        <taxon>Archaea</taxon>
        <taxon>Nitrososphaerota</taxon>
        <taxon>environmental samples</taxon>
    </lineage>
</organism>
<comment type="catalytic activity">
    <reaction evidence="10">
        <text>5-phospho-beta-D-ribosylamine + glycine + ATP = N(1)-(5-phospho-beta-D-ribosyl)glycinamide + ADP + phosphate + H(+)</text>
        <dbReference type="Rhea" id="RHEA:17453"/>
        <dbReference type="ChEBI" id="CHEBI:15378"/>
        <dbReference type="ChEBI" id="CHEBI:30616"/>
        <dbReference type="ChEBI" id="CHEBI:43474"/>
        <dbReference type="ChEBI" id="CHEBI:57305"/>
        <dbReference type="ChEBI" id="CHEBI:58681"/>
        <dbReference type="ChEBI" id="CHEBI:143788"/>
        <dbReference type="ChEBI" id="CHEBI:456216"/>
        <dbReference type="EC" id="6.3.4.13"/>
    </reaction>
</comment>
<dbReference type="SMART" id="SM01210">
    <property type="entry name" value="GARS_C"/>
    <property type="match status" value="1"/>
</dbReference>
<evidence type="ECO:0000259" key="12">
    <source>
        <dbReference type="PROSITE" id="PS50975"/>
    </source>
</evidence>
<dbReference type="InterPro" id="IPR020560">
    <property type="entry name" value="PRibGlycinamide_synth_C-dom"/>
</dbReference>
<evidence type="ECO:0000256" key="2">
    <source>
        <dbReference type="ARBA" id="ARBA00013255"/>
    </source>
</evidence>
<dbReference type="SUPFAM" id="SSF51246">
    <property type="entry name" value="Rudiment single hybrid motif"/>
    <property type="match status" value="1"/>
</dbReference>
<dbReference type="Gene3D" id="3.30.470.20">
    <property type="entry name" value="ATP-grasp fold, B domain"/>
    <property type="match status" value="1"/>
</dbReference>
<comment type="similarity">
    <text evidence="7 10">Belongs to the GARS family.</text>
</comment>
<dbReference type="EMBL" id="KF900353">
    <property type="protein sequence ID" value="AIE91936.1"/>
    <property type="molecule type" value="Genomic_DNA"/>
</dbReference>
<keyword evidence="3 10" id="KW-0436">Ligase</keyword>
<evidence type="ECO:0000256" key="3">
    <source>
        <dbReference type="ARBA" id="ARBA00022598"/>
    </source>
</evidence>
<dbReference type="PANTHER" id="PTHR43472">
    <property type="entry name" value="PHOSPHORIBOSYLAMINE--GLYCINE LIGASE"/>
    <property type="match status" value="1"/>
</dbReference>
<dbReference type="InterPro" id="IPR016185">
    <property type="entry name" value="PreATP-grasp_dom_sf"/>
</dbReference>
<evidence type="ECO:0000256" key="11">
    <source>
        <dbReference type="PROSITE-ProRule" id="PRU00409"/>
    </source>
</evidence>
<dbReference type="Gene3D" id="3.90.600.10">
    <property type="entry name" value="Phosphoribosylglycinamide synthetase, C-terminal domain"/>
    <property type="match status" value="1"/>
</dbReference>
<dbReference type="Pfam" id="PF01071">
    <property type="entry name" value="GARS_A"/>
    <property type="match status" value="1"/>
</dbReference>
<dbReference type="Pfam" id="PF02844">
    <property type="entry name" value="GARS_N"/>
    <property type="match status" value="1"/>
</dbReference>
<keyword evidence="6 11" id="KW-0067">ATP-binding</keyword>
<evidence type="ECO:0000256" key="1">
    <source>
        <dbReference type="ARBA" id="ARBA00005174"/>
    </source>
</evidence>
<evidence type="ECO:0000256" key="4">
    <source>
        <dbReference type="ARBA" id="ARBA00022741"/>
    </source>
</evidence>
<dbReference type="GO" id="GO:0009113">
    <property type="term" value="P:purine nucleobase biosynthetic process"/>
    <property type="evidence" value="ECO:0007669"/>
    <property type="project" value="InterPro"/>
</dbReference>
<name>A0A075FR41_9ARCH</name>
<dbReference type="EC" id="6.3.4.13" evidence="2 10"/>
<dbReference type="SMART" id="SM01209">
    <property type="entry name" value="GARS_A"/>
    <property type="match status" value="1"/>
</dbReference>
<evidence type="ECO:0000256" key="5">
    <source>
        <dbReference type="ARBA" id="ARBA00022755"/>
    </source>
</evidence>
<dbReference type="InterPro" id="IPR013815">
    <property type="entry name" value="ATP_grasp_subdomain_1"/>
</dbReference>
<dbReference type="AlphaFoldDB" id="A0A075FR41"/>
<dbReference type="SUPFAM" id="SSF52440">
    <property type="entry name" value="PreATP-grasp domain"/>
    <property type="match status" value="1"/>
</dbReference>
<evidence type="ECO:0000256" key="7">
    <source>
        <dbReference type="ARBA" id="ARBA00038345"/>
    </source>
</evidence>
<proteinExistence type="inferred from homology"/>
<sequence length="420" mass="46074">MVNVLVVGSGGREHAIGWKLSQSDNVDRVFHAPGNGGTLNNVQISADNLDELVKFASENRCFTVIGPEAPLAMGIVDMFNEKNLKVFGPTKEAAQLESSKIWAKQFLKRNNIPTAAFEVFDDSVKAKEYVNKIGYNVVIKADGLASGKGVIVCDSKDEAEKSIDMMLVDKKFGDAGNNIIIEERIDGIEASYIALSDGKIAIPMATSQDHKRVFDNDKGPNTGGMGAYSPTPIIDNDISQKIQEKIIDKTILSLRNEGITFKGFLYAGIMLKDGEPYVLEYNVRMGDPECQPILMRMDSDLFEYLMGSVNGTLGNMQHISWKNKSAVCIVLASKGYPESYQKGDEIFGLGNTFDDANIFHAGTKEQDKKIITNGGRVLGVTALGDTLESAIKHAYDVTEKISWENKYLRTDIGKKGLTYL</sequence>